<comment type="caution">
    <text evidence="1">The sequence shown here is derived from an EMBL/GenBank/DDBJ whole genome shotgun (WGS) entry which is preliminary data.</text>
</comment>
<gene>
    <name evidence="1" type="ORF">H5410_050578</name>
</gene>
<dbReference type="EMBL" id="JACXVP010000010">
    <property type="protein sequence ID" value="KAG5579951.1"/>
    <property type="molecule type" value="Genomic_DNA"/>
</dbReference>
<dbReference type="AlphaFoldDB" id="A0A9J5WX65"/>
<dbReference type="Proteomes" id="UP000824120">
    <property type="component" value="Chromosome 10"/>
</dbReference>
<dbReference type="OrthoDB" id="1306111at2759"/>
<evidence type="ECO:0000313" key="1">
    <source>
        <dbReference type="EMBL" id="KAG5579951.1"/>
    </source>
</evidence>
<evidence type="ECO:0000313" key="2">
    <source>
        <dbReference type="Proteomes" id="UP000824120"/>
    </source>
</evidence>
<dbReference type="PANTHER" id="PTHR48302:SF2">
    <property type="entry name" value="DUF1985 DOMAIN-CONTAINING PROTEIN"/>
    <property type="match status" value="1"/>
</dbReference>
<keyword evidence="2" id="KW-1185">Reference proteome</keyword>
<dbReference type="PANTHER" id="PTHR48302">
    <property type="entry name" value="ULP1 PROTEASE FAMILY, C-TERMINAL CATALYTIC DOMAIN CONTAINING PROTEIN"/>
    <property type="match status" value="1"/>
</dbReference>
<sequence length="144" mass="16697">MTIIYFIHTFIFSQLCYTHIPIQDFLMVEDAGIAYALNVWIYDYASIINDKIAVKKGSYIPRLCNRRVVGNACNDIHPTTEEMTTLDLPANVASSPFEPSTSPIRFNHKTFPDLRTFLQILQISFKEIKTHVYYILYIPSKEKK</sequence>
<reference evidence="1 2" key="1">
    <citation type="submission" date="2020-09" db="EMBL/GenBank/DDBJ databases">
        <title>De no assembly of potato wild relative species, Solanum commersonii.</title>
        <authorList>
            <person name="Cho K."/>
        </authorList>
    </citation>
    <scope>NUCLEOTIDE SEQUENCE [LARGE SCALE GENOMIC DNA]</scope>
    <source>
        <strain evidence="1">LZ3.2</strain>
        <tissue evidence="1">Leaf</tissue>
    </source>
</reference>
<accession>A0A9J5WX65</accession>
<name>A0A9J5WX65_SOLCO</name>
<organism evidence="1 2">
    <name type="scientific">Solanum commersonii</name>
    <name type="common">Commerson's wild potato</name>
    <name type="synonym">Commerson's nightshade</name>
    <dbReference type="NCBI Taxonomy" id="4109"/>
    <lineage>
        <taxon>Eukaryota</taxon>
        <taxon>Viridiplantae</taxon>
        <taxon>Streptophyta</taxon>
        <taxon>Embryophyta</taxon>
        <taxon>Tracheophyta</taxon>
        <taxon>Spermatophyta</taxon>
        <taxon>Magnoliopsida</taxon>
        <taxon>eudicotyledons</taxon>
        <taxon>Gunneridae</taxon>
        <taxon>Pentapetalae</taxon>
        <taxon>asterids</taxon>
        <taxon>lamiids</taxon>
        <taxon>Solanales</taxon>
        <taxon>Solanaceae</taxon>
        <taxon>Solanoideae</taxon>
        <taxon>Solaneae</taxon>
        <taxon>Solanum</taxon>
    </lineage>
</organism>
<proteinExistence type="predicted"/>
<protein>
    <submittedName>
        <fullName evidence="1">Uncharacterized protein</fullName>
    </submittedName>
</protein>